<dbReference type="InterPro" id="IPR000182">
    <property type="entry name" value="GNAT_dom"/>
</dbReference>
<dbReference type="Proteomes" id="UP001550378">
    <property type="component" value="Unassembled WGS sequence"/>
</dbReference>
<dbReference type="EMBL" id="JBEXZR010000043">
    <property type="protein sequence ID" value="MEU0711854.1"/>
    <property type="molecule type" value="Genomic_DNA"/>
</dbReference>
<evidence type="ECO:0000313" key="3">
    <source>
        <dbReference type="EMBL" id="MEU0711854.1"/>
    </source>
</evidence>
<dbReference type="InterPro" id="IPR016181">
    <property type="entry name" value="Acyl_CoA_acyltransferase"/>
</dbReference>
<dbReference type="PANTHER" id="PTHR43617">
    <property type="entry name" value="L-AMINO ACID N-ACETYLTRANSFERASE"/>
    <property type="match status" value="1"/>
</dbReference>
<sequence length="187" mass="20443">MIDNVIDLGLCDTAGRPVTLHGVDDDNWRAVADTAPRDDQRDHVPALAARYLLLSLREDVWHSLAVLAGDEVTGHVMWAREDDGTHWIGGMLIDAAHQGTGIGRAAVRTLAAWLTDKDDCRAVRLSYHPDNTPARALYESLGFVPTGTFEDDEIVAELDPTRTVPRTTAPGSPPRCEDGDTYPHPAR</sequence>
<evidence type="ECO:0000313" key="4">
    <source>
        <dbReference type="Proteomes" id="UP001550378"/>
    </source>
</evidence>
<proteinExistence type="predicted"/>
<dbReference type="PANTHER" id="PTHR43617:SF20">
    <property type="entry name" value="N-ALPHA-ACETYLTRANSFERASE RIMI"/>
    <property type="match status" value="1"/>
</dbReference>
<feature type="region of interest" description="Disordered" evidence="1">
    <location>
        <begin position="158"/>
        <end position="187"/>
    </location>
</feature>
<protein>
    <submittedName>
        <fullName evidence="3">GNAT family N-acetyltransferase</fullName>
    </submittedName>
</protein>
<accession>A0ABV2WES5</accession>
<dbReference type="PROSITE" id="PS51186">
    <property type="entry name" value="GNAT"/>
    <property type="match status" value="1"/>
</dbReference>
<gene>
    <name evidence="3" type="ORF">ABZ508_31280</name>
</gene>
<name>A0ABV2WES5_9ACTN</name>
<reference evidence="3 4" key="1">
    <citation type="submission" date="2024-06" db="EMBL/GenBank/DDBJ databases">
        <title>The Natural Products Discovery Center: Release of the First 8490 Sequenced Strains for Exploring Actinobacteria Biosynthetic Diversity.</title>
        <authorList>
            <person name="Kalkreuter E."/>
            <person name="Kautsar S.A."/>
            <person name="Yang D."/>
            <person name="Bader C.D."/>
            <person name="Teijaro C.N."/>
            <person name="Fluegel L."/>
            <person name="Davis C.M."/>
            <person name="Simpson J.R."/>
            <person name="Lauterbach L."/>
            <person name="Steele A.D."/>
            <person name="Gui C."/>
            <person name="Meng S."/>
            <person name="Li G."/>
            <person name="Viehrig K."/>
            <person name="Ye F."/>
            <person name="Su P."/>
            <person name="Kiefer A.F."/>
            <person name="Nichols A."/>
            <person name="Cepeda A.J."/>
            <person name="Yan W."/>
            <person name="Fan B."/>
            <person name="Jiang Y."/>
            <person name="Adhikari A."/>
            <person name="Zheng C.-J."/>
            <person name="Schuster L."/>
            <person name="Cowan T.M."/>
            <person name="Smanski M.J."/>
            <person name="Chevrette M.G."/>
            <person name="De Carvalho L.P.S."/>
            <person name="Shen B."/>
        </authorList>
    </citation>
    <scope>NUCLEOTIDE SEQUENCE [LARGE SCALE GENOMIC DNA]</scope>
    <source>
        <strain evidence="3 4">NPDC006337</strain>
    </source>
</reference>
<dbReference type="RefSeq" id="WP_359659219.1">
    <property type="nucleotide sequence ID" value="NZ_JBEXZP010000512.1"/>
</dbReference>
<feature type="domain" description="N-acetyltransferase" evidence="2">
    <location>
        <begin position="18"/>
        <end position="165"/>
    </location>
</feature>
<dbReference type="Pfam" id="PF00583">
    <property type="entry name" value="Acetyltransf_1"/>
    <property type="match status" value="1"/>
</dbReference>
<dbReference type="InterPro" id="IPR050276">
    <property type="entry name" value="MshD_Acetyltransferase"/>
</dbReference>
<evidence type="ECO:0000259" key="2">
    <source>
        <dbReference type="PROSITE" id="PS51186"/>
    </source>
</evidence>
<organism evidence="3 4">
    <name type="scientific">Streptomyces lavendulocolor</name>
    <dbReference type="NCBI Taxonomy" id="67316"/>
    <lineage>
        <taxon>Bacteria</taxon>
        <taxon>Bacillati</taxon>
        <taxon>Actinomycetota</taxon>
        <taxon>Actinomycetes</taxon>
        <taxon>Kitasatosporales</taxon>
        <taxon>Streptomycetaceae</taxon>
        <taxon>Streptomyces</taxon>
    </lineage>
</organism>
<evidence type="ECO:0000256" key="1">
    <source>
        <dbReference type="SAM" id="MobiDB-lite"/>
    </source>
</evidence>
<dbReference type="Gene3D" id="3.40.630.30">
    <property type="match status" value="1"/>
</dbReference>
<dbReference type="SUPFAM" id="SSF55729">
    <property type="entry name" value="Acyl-CoA N-acyltransferases (Nat)"/>
    <property type="match status" value="1"/>
</dbReference>
<comment type="caution">
    <text evidence="3">The sequence shown here is derived from an EMBL/GenBank/DDBJ whole genome shotgun (WGS) entry which is preliminary data.</text>
</comment>
<dbReference type="CDD" id="cd04301">
    <property type="entry name" value="NAT_SF"/>
    <property type="match status" value="1"/>
</dbReference>
<keyword evidence="4" id="KW-1185">Reference proteome</keyword>